<dbReference type="AlphaFoldDB" id="C0E650"/>
<dbReference type="InterPro" id="IPR051460">
    <property type="entry name" value="HdrC_iron-sulfur_subunit"/>
</dbReference>
<evidence type="ECO:0000256" key="6">
    <source>
        <dbReference type="SAM" id="MobiDB-lite"/>
    </source>
</evidence>
<evidence type="ECO:0000313" key="9">
    <source>
        <dbReference type="EMBL" id="EEG26009.1"/>
    </source>
</evidence>
<dbReference type="PROSITE" id="PS00198">
    <property type="entry name" value="4FE4S_FER_1"/>
    <property type="match status" value="1"/>
</dbReference>
<feature type="domain" description="4Fe-4S ferredoxin-type" evidence="8">
    <location>
        <begin position="288"/>
        <end position="318"/>
    </location>
</feature>
<gene>
    <name evidence="9" type="ORF">CORMATOL_02483</name>
</gene>
<evidence type="ECO:0000256" key="1">
    <source>
        <dbReference type="ARBA" id="ARBA00022485"/>
    </source>
</evidence>
<feature type="compositionally biased region" description="Low complexity" evidence="6">
    <location>
        <begin position="873"/>
        <end position="902"/>
    </location>
</feature>
<feature type="compositionally biased region" description="Low complexity" evidence="6">
    <location>
        <begin position="799"/>
        <end position="809"/>
    </location>
</feature>
<dbReference type="Pfam" id="PF13187">
    <property type="entry name" value="Fer4_9"/>
    <property type="match status" value="1"/>
</dbReference>
<keyword evidence="7" id="KW-1133">Transmembrane helix</keyword>
<dbReference type="GO" id="GO:0051539">
    <property type="term" value="F:4 iron, 4 sulfur cluster binding"/>
    <property type="evidence" value="ECO:0007669"/>
    <property type="project" value="UniProtKB-KW"/>
</dbReference>
<dbReference type="GO" id="GO:0046872">
    <property type="term" value="F:metal ion binding"/>
    <property type="evidence" value="ECO:0007669"/>
    <property type="project" value="UniProtKB-KW"/>
</dbReference>
<protein>
    <submittedName>
        <fullName evidence="9">Cysteine-rich domain protein</fullName>
    </submittedName>
</protein>
<comment type="caution">
    <text evidence="9">The sequence shown here is derived from an EMBL/GenBank/DDBJ whole genome shotgun (WGS) entry which is preliminary data.</text>
</comment>
<feature type="transmembrane region" description="Helical" evidence="7">
    <location>
        <begin position="111"/>
        <end position="134"/>
    </location>
</feature>
<keyword evidence="5" id="KW-0411">Iron-sulfur</keyword>
<feature type="transmembrane region" description="Helical" evidence="7">
    <location>
        <begin position="6"/>
        <end position="26"/>
    </location>
</feature>
<keyword evidence="1" id="KW-0004">4Fe-4S</keyword>
<proteinExistence type="predicted"/>
<dbReference type="InterPro" id="IPR017900">
    <property type="entry name" value="4Fe4S_Fe_S_CS"/>
</dbReference>
<dbReference type="EMBL" id="ACEB01000040">
    <property type="protein sequence ID" value="EEG26009.1"/>
    <property type="molecule type" value="Genomic_DNA"/>
</dbReference>
<feature type="compositionally biased region" description="Low complexity" evidence="6">
    <location>
        <begin position="910"/>
        <end position="922"/>
    </location>
</feature>
<dbReference type="PANTHER" id="PTHR43255">
    <property type="entry name" value="IRON-SULFUR-BINDING OXIDOREDUCTASE FADF-RELATED-RELATED"/>
    <property type="match status" value="1"/>
</dbReference>
<name>C0E650_9CORY</name>
<keyword evidence="7" id="KW-0812">Transmembrane</keyword>
<feature type="transmembrane region" description="Helical" evidence="7">
    <location>
        <begin position="194"/>
        <end position="215"/>
    </location>
</feature>
<dbReference type="GO" id="GO:0016491">
    <property type="term" value="F:oxidoreductase activity"/>
    <property type="evidence" value="ECO:0007669"/>
    <property type="project" value="UniProtKB-KW"/>
</dbReference>
<evidence type="ECO:0000256" key="7">
    <source>
        <dbReference type="SAM" id="Phobius"/>
    </source>
</evidence>
<keyword evidence="4" id="KW-0408">Iron</keyword>
<accession>C0E650</accession>
<dbReference type="InterPro" id="IPR009051">
    <property type="entry name" value="Helical_ferredxn"/>
</dbReference>
<feature type="compositionally biased region" description="Pro residues" evidence="6">
    <location>
        <begin position="988"/>
        <end position="1019"/>
    </location>
</feature>
<evidence type="ECO:0000256" key="4">
    <source>
        <dbReference type="ARBA" id="ARBA00023004"/>
    </source>
</evidence>
<feature type="compositionally biased region" description="Low complexity" evidence="6">
    <location>
        <begin position="822"/>
        <end position="866"/>
    </location>
</feature>
<feature type="compositionally biased region" description="Pro residues" evidence="6">
    <location>
        <begin position="944"/>
        <end position="980"/>
    </location>
</feature>
<dbReference type="InterPro" id="IPR017896">
    <property type="entry name" value="4Fe4S_Fe-S-bd"/>
</dbReference>
<feature type="compositionally biased region" description="Basic and acidic residues" evidence="6">
    <location>
        <begin position="724"/>
        <end position="740"/>
    </location>
</feature>
<feature type="compositionally biased region" description="Basic and acidic residues" evidence="6">
    <location>
        <begin position="1024"/>
        <end position="1035"/>
    </location>
</feature>
<feature type="compositionally biased region" description="Low complexity" evidence="6">
    <location>
        <begin position="767"/>
        <end position="791"/>
    </location>
</feature>
<evidence type="ECO:0000313" key="10">
    <source>
        <dbReference type="Proteomes" id="UP000006247"/>
    </source>
</evidence>
<reference evidence="9 10" key="1">
    <citation type="submission" date="2009-01" db="EMBL/GenBank/DDBJ databases">
        <authorList>
            <person name="Fulton L."/>
            <person name="Clifton S."/>
            <person name="Chinwalla A.T."/>
            <person name="Mitreva M."/>
            <person name="Sodergren E."/>
            <person name="Weinstock G."/>
            <person name="Clifton S."/>
            <person name="Dooling D.J."/>
            <person name="Fulton B."/>
            <person name="Minx P."/>
            <person name="Pepin K.H."/>
            <person name="Johnson M."/>
            <person name="Bhonagiri V."/>
            <person name="Nash W.E."/>
            <person name="Mardis E.R."/>
            <person name="Wilson R.K."/>
        </authorList>
    </citation>
    <scope>NUCLEOTIDE SEQUENCE [LARGE SCALE GENOMIC DNA]</scope>
    <source>
        <strain evidence="9 10">ATCC 33806</strain>
    </source>
</reference>
<feature type="region of interest" description="Disordered" evidence="6">
    <location>
        <begin position="707"/>
        <end position="1035"/>
    </location>
</feature>
<organism evidence="9 10">
    <name type="scientific">Corynebacterium matruchotii ATCC 33806</name>
    <dbReference type="NCBI Taxonomy" id="566549"/>
    <lineage>
        <taxon>Bacteria</taxon>
        <taxon>Bacillati</taxon>
        <taxon>Actinomycetota</taxon>
        <taxon>Actinomycetes</taxon>
        <taxon>Mycobacteriales</taxon>
        <taxon>Corynebacteriaceae</taxon>
        <taxon>Corynebacterium</taxon>
    </lineage>
</organism>
<dbReference type="SUPFAM" id="SSF46548">
    <property type="entry name" value="alpha-helical ferredoxin"/>
    <property type="match status" value="1"/>
</dbReference>
<dbReference type="Pfam" id="PF02754">
    <property type="entry name" value="CCG"/>
    <property type="match status" value="2"/>
</dbReference>
<dbReference type="PANTHER" id="PTHR43255:SF1">
    <property type="entry name" value="IRON-SULFUR-BINDING OXIDOREDUCTASE FADF-RELATED"/>
    <property type="match status" value="1"/>
</dbReference>
<feature type="transmembrane region" description="Helical" evidence="7">
    <location>
        <begin position="71"/>
        <end position="91"/>
    </location>
</feature>
<feature type="transmembrane region" description="Helical" evidence="7">
    <location>
        <begin position="155"/>
        <end position="174"/>
    </location>
</feature>
<sequence length="1035" mass="109139">MPAVTPTLIMGVLGIVLSAPAWVLFIRAARRLYLFIAAGQPAPGRTNRPVRRGVQVLKEVFFHTELMRRPAIAVAHWFVMVGFLIGSLVWFEAYIQTFNPAGGWPLLSQWSLYHFAEEVLAIGTVLGIGFLFAIRLSTGMRERLSRFYGSNALSAFFVEGVIFLEGAGMLLVKAGKIATYGHASPWADFLTQYLARFLPASPIMVSAFALFKLLVGMVWLVVVARNLTWGVAWHRFLAFFNIFFQRNPDGAPALGKVLPLYDGTTELTIDTIEEDSSLGIGHLQDASWKMLLDAATCTECGRCQTQCPSWNTGKPLSPKLFVTDIRDAAVANASYLQDPDTFATDTTYSDVDLLKLVGESNVIHPDVLWSCTNCGACVEQCPVDIEHIDHVVNMRRFQVLAESNFPSELVGMFKNLEVKGNPWGRNNAERASWITEARRDGIEVPVFGEDAKSFDDIEYLFWVGCAGAFDDDGKRTTRAVVELLHTAGVKFAVLSKAERCTGDPARRAGNEFLFQQLALENIDTLNGVFSGVPKGQRKIITTCPHCFNTFRNEYPDFDGYFDVFHHTQLLNRLVRDKLLTPIPRGPKDRKPITYHDPCFLGRHNKVFDPPRELLGATGADLVEMPRNRNEGFCCGAGGARMFMEENLGRRINENRAAEAVATGAAEIAVGCPFCNTMMVSGVKAVADATPAPAVRDVAQMLRDSVLVDGHLPDPRPKQFLQPPIREKREEKPEPKPEGKSAKPQASPAKPASPTTAVGKAPQPGVSPIVAPPGAAKPAVPGAAAPGAAIPGSTVPPAPGAAIPGGAMPPAATPPGATPPTARPAAPGAAIPGAAVPGVAKPAAPGAAIPGAVIPPAATPPGARLATPTPPGTAVPGAAAPGSVAPPAAATPKATPPKAALPKAQPPVARPPTATAPAVPAAPGGSVPKTVAPGAAIPGTARPPVAKPPAPTPPTAKPPAAAPPVAKPPTATPPGAMPPGSRPAASPVAKPPAAKPPVAQPPVAKPPVAKPPMAKPPTIPPSKDISQDTDKDQEQP</sequence>
<dbReference type="HOGENOM" id="CLU_005304_0_1_11"/>
<evidence type="ECO:0000256" key="3">
    <source>
        <dbReference type="ARBA" id="ARBA00023002"/>
    </source>
</evidence>
<dbReference type="Gene3D" id="1.10.1060.10">
    <property type="entry name" value="Alpha-helical ferredoxin"/>
    <property type="match status" value="1"/>
</dbReference>
<keyword evidence="2" id="KW-0479">Metal-binding</keyword>
<keyword evidence="7" id="KW-0472">Membrane</keyword>
<evidence type="ECO:0000256" key="5">
    <source>
        <dbReference type="ARBA" id="ARBA00023014"/>
    </source>
</evidence>
<dbReference type="PROSITE" id="PS51379">
    <property type="entry name" value="4FE4S_FER_2"/>
    <property type="match status" value="2"/>
</dbReference>
<evidence type="ECO:0000256" key="2">
    <source>
        <dbReference type="ARBA" id="ARBA00022723"/>
    </source>
</evidence>
<dbReference type="Proteomes" id="UP000006247">
    <property type="component" value="Unassembled WGS sequence"/>
</dbReference>
<keyword evidence="3" id="KW-0560">Oxidoreductase</keyword>
<evidence type="ECO:0000259" key="8">
    <source>
        <dbReference type="PROSITE" id="PS51379"/>
    </source>
</evidence>
<feature type="compositionally biased region" description="Low complexity" evidence="6">
    <location>
        <begin position="741"/>
        <end position="753"/>
    </location>
</feature>
<dbReference type="InterPro" id="IPR004017">
    <property type="entry name" value="Cys_rich_dom"/>
</dbReference>
<feature type="domain" description="4Fe-4S ferredoxin-type" evidence="8">
    <location>
        <begin position="359"/>
        <end position="391"/>
    </location>
</feature>
<feature type="compositionally biased region" description="Pro residues" evidence="6">
    <location>
        <begin position="810"/>
        <end position="821"/>
    </location>
</feature>
<dbReference type="RefSeq" id="WP_005522650.1">
    <property type="nucleotide sequence ID" value="NZ_EQ973330.1"/>
</dbReference>
<dbReference type="GO" id="GO:0005886">
    <property type="term" value="C:plasma membrane"/>
    <property type="evidence" value="ECO:0007669"/>
    <property type="project" value="TreeGrafter"/>
</dbReference>